<evidence type="ECO:0000313" key="4">
    <source>
        <dbReference type="EMBL" id="TPG49760.1"/>
    </source>
</evidence>
<evidence type="ECO:0000259" key="3">
    <source>
        <dbReference type="Pfam" id="PF00483"/>
    </source>
</evidence>
<feature type="domain" description="Nucleotidyl transferase" evidence="3">
    <location>
        <begin position="22"/>
        <end position="158"/>
    </location>
</feature>
<dbReference type="SUPFAM" id="SSF53448">
    <property type="entry name" value="Nucleotide-diphospho-sugar transferases"/>
    <property type="match status" value="1"/>
</dbReference>
<dbReference type="InterPro" id="IPR005835">
    <property type="entry name" value="NTP_transferase_dom"/>
</dbReference>
<dbReference type="PANTHER" id="PTHR43584">
    <property type="entry name" value="NUCLEOTIDYL TRANSFERASE"/>
    <property type="match status" value="1"/>
</dbReference>
<dbReference type="Proteomes" id="UP000319931">
    <property type="component" value="Unassembled WGS sequence"/>
</dbReference>
<dbReference type="RefSeq" id="WP_140851654.1">
    <property type="nucleotide sequence ID" value="NZ_RCZC01000006.1"/>
</dbReference>
<evidence type="ECO:0000256" key="1">
    <source>
        <dbReference type="ARBA" id="ARBA00022679"/>
    </source>
</evidence>
<name>A0A502FJV6_9SPHN</name>
<accession>A0A502FJV6</accession>
<evidence type="ECO:0000256" key="2">
    <source>
        <dbReference type="ARBA" id="ARBA00022695"/>
    </source>
</evidence>
<reference evidence="4 5" key="1">
    <citation type="journal article" date="2019" name="Environ. Microbiol.">
        <title>Species interactions and distinct microbial communities in high Arctic permafrost affected cryosols are associated with the CH4 and CO2 gas fluxes.</title>
        <authorList>
            <person name="Altshuler I."/>
            <person name="Hamel J."/>
            <person name="Turney S."/>
            <person name="Magnuson E."/>
            <person name="Levesque R."/>
            <person name="Greer C."/>
            <person name="Whyte L.G."/>
        </authorList>
    </citation>
    <scope>NUCLEOTIDE SEQUENCE [LARGE SCALE GENOMIC DNA]</scope>
    <source>
        <strain evidence="4 5">E6.1</strain>
    </source>
</reference>
<dbReference type="InterPro" id="IPR029044">
    <property type="entry name" value="Nucleotide-diphossugar_trans"/>
</dbReference>
<comment type="caution">
    <text evidence="4">The sequence shown here is derived from an EMBL/GenBank/DDBJ whole genome shotgun (WGS) entry which is preliminary data.</text>
</comment>
<protein>
    <submittedName>
        <fullName evidence="4">Nucleotidyltransferase family protein</fullName>
    </submittedName>
</protein>
<evidence type="ECO:0000313" key="5">
    <source>
        <dbReference type="Proteomes" id="UP000319931"/>
    </source>
</evidence>
<dbReference type="Pfam" id="PF00483">
    <property type="entry name" value="NTP_transferase"/>
    <property type="match status" value="1"/>
</dbReference>
<dbReference type="AlphaFoldDB" id="A0A502FJV6"/>
<sequence>MMQPKRTLRLRPDSDAKVPTTAMVMAAGLGTRMRPLSAMRPKPLIKIGGTTFIDHVLDHLRSAGVSKIVVNTHYMADMLEAHLAVNGHGLEVTISDERGKLLETGGGLVKALPLIDADPFLCVNTDNIWLDGPLDSLKLMADAWDDTRMDVLMLMIPQARANHNAGLGDFYLDPVGRIARRKAGRVAPYVWTGIQMLSKRLIVDPPSDAFSTNVFWDRAIKTGRAFGIVHQGLWFDVGTPAAIPKTEAMLADG</sequence>
<gene>
    <name evidence="4" type="ORF">EAH76_17940</name>
</gene>
<dbReference type="CDD" id="cd06422">
    <property type="entry name" value="NTP_transferase_like_1"/>
    <property type="match status" value="1"/>
</dbReference>
<dbReference type="OrthoDB" id="9788272at2"/>
<keyword evidence="1 4" id="KW-0808">Transferase</keyword>
<dbReference type="GO" id="GO:0016779">
    <property type="term" value="F:nucleotidyltransferase activity"/>
    <property type="evidence" value="ECO:0007669"/>
    <property type="project" value="UniProtKB-KW"/>
</dbReference>
<dbReference type="InterPro" id="IPR050065">
    <property type="entry name" value="GlmU-like"/>
</dbReference>
<organism evidence="4 5">
    <name type="scientific">Sphingomonas glacialis</name>
    <dbReference type="NCBI Taxonomy" id="658225"/>
    <lineage>
        <taxon>Bacteria</taxon>
        <taxon>Pseudomonadati</taxon>
        <taxon>Pseudomonadota</taxon>
        <taxon>Alphaproteobacteria</taxon>
        <taxon>Sphingomonadales</taxon>
        <taxon>Sphingomonadaceae</taxon>
        <taxon>Sphingomonas</taxon>
    </lineage>
</organism>
<dbReference type="Gene3D" id="3.90.550.10">
    <property type="entry name" value="Spore Coat Polysaccharide Biosynthesis Protein SpsA, Chain A"/>
    <property type="match status" value="1"/>
</dbReference>
<keyword evidence="5" id="KW-1185">Reference proteome</keyword>
<dbReference type="PANTHER" id="PTHR43584:SF8">
    <property type="entry name" value="N-ACETYLMURAMATE ALPHA-1-PHOSPHATE URIDYLYLTRANSFERASE"/>
    <property type="match status" value="1"/>
</dbReference>
<keyword evidence="2" id="KW-0548">Nucleotidyltransferase</keyword>
<proteinExistence type="predicted"/>
<dbReference type="EMBL" id="RCZC01000006">
    <property type="protein sequence ID" value="TPG49760.1"/>
    <property type="molecule type" value="Genomic_DNA"/>
</dbReference>